<dbReference type="InterPro" id="IPR038491">
    <property type="entry name" value="Velvet_dom_sf"/>
</dbReference>
<dbReference type="PANTHER" id="PTHR33572">
    <property type="entry name" value="SPORE DEVELOPMENT REGULATOR VOSA"/>
    <property type="match status" value="1"/>
</dbReference>
<keyword evidence="7" id="KW-1185">Reference proteome</keyword>
<dbReference type="PANTHER" id="PTHR33572:SF15">
    <property type="entry name" value="VELVET DOMAIN-CONTAINING PROTEIN"/>
    <property type="match status" value="1"/>
</dbReference>
<dbReference type="STRING" id="1314785.A0A165G8L6"/>
<sequence>MAKASPSSCAGMSRSYALEIVQHPVRVAECGDATLSRLPVAPPPIVKLQITGDTERTSVDETDLPFLVAHLSLLNNEDPISGDADSRGQFVSQHSRLYGSLVSSPHILQNLQGKQGIYFLFPDVSVRQRGQYRLCVRLLRLPMLDTAGRFAMESPQAVLAQTRSLAFDVVSRSEYVAPAQTPLSQYFHQQGARMYSFARSTHPHAYSVHG</sequence>
<keyword evidence="2" id="KW-0805">Transcription regulation</keyword>
<protein>
    <recommendedName>
        <fullName evidence="5">Velvet domain-containing protein</fullName>
    </recommendedName>
</protein>
<evidence type="ECO:0000256" key="4">
    <source>
        <dbReference type="ARBA" id="ARBA00023242"/>
    </source>
</evidence>
<gene>
    <name evidence="6" type="ORF">LAESUDRAFT_694503</name>
</gene>
<comment type="subcellular location">
    <subcellularLocation>
        <location evidence="1">Nucleus</location>
    </subcellularLocation>
</comment>
<keyword evidence="3" id="KW-0804">Transcription</keyword>
<dbReference type="InterPro" id="IPR037525">
    <property type="entry name" value="Velvet_dom"/>
</dbReference>
<accession>A0A165G8L6</accession>
<proteinExistence type="predicted"/>
<dbReference type="OrthoDB" id="3056235at2759"/>
<evidence type="ECO:0000313" key="7">
    <source>
        <dbReference type="Proteomes" id="UP000076871"/>
    </source>
</evidence>
<dbReference type="Pfam" id="PF11754">
    <property type="entry name" value="Velvet"/>
    <property type="match status" value="2"/>
</dbReference>
<dbReference type="Gene3D" id="2.60.40.3960">
    <property type="entry name" value="Velvet domain"/>
    <property type="match status" value="1"/>
</dbReference>
<evidence type="ECO:0000313" key="6">
    <source>
        <dbReference type="EMBL" id="KZT09981.1"/>
    </source>
</evidence>
<dbReference type="RefSeq" id="XP_040767721.1">
    <property type="nucleotide sequence ID" value="XM_040906203.1"/>
</dbReference>
<keyword evidence="4" id="KW-0539">Nucleus</keyword>
<dbReference type="InterPro" id="IPR021740">
    <property type="entry name" value="Velvet"/>
</dbReference>
<dbReference type="EMBL" id="KV427610">
    <property type="protein sequence ID" value="KZT09981.1"/>
    <property type="molecule type" value="Genomic_DNA"/>
</dbReference>
<evidence type="ECO:0000256" key="3">
    <source>
        <dbReference type="ARBA" id="ARBA00023163"/>
    </source>
</evidence>
<dbReference type="Proteomes" id="UP000076871">
    <property type="component" value="Unassembled WGS sequence"/>
</dbReference>
<dbReference type="GeneID" id="63823232"/>
<evidence type="ECO:0000259" key="5">
    <source>
        <dbReference type="PROSITE" id="PS51821"/>
    </source>
</evidence>
<dbReference type="GO" id="GO:0005634">
    <property type="term" value="C:nucleus"/>
    <property type="evidence" value="ECO:0007669"/>
    <property type="project" value="UniProtKB-SubCell"/>
</dbReference>
<dbReference type="InParanoid" id="A0A165G8L6"/>
<feature type="domain" description="Velvet" evidence="5">
    <location>
        <begin position="11"/>
        <end position="197"/>
    </location>
</feature>
<name>A0A165G8L6_9APHY</name>
<dbReference type="PROSITE" id="PS51821">
    <property type="entry name" value="VELVET"/>
    <property type="match status" value="1"/>
</dbReference>
<reference evidence="6 7" key="1">
    <citation type="journal article" date="2016" name="Mol. Biol. Evol.">
        <title>Comparative Genomics of Early-Diverging Mushroom-Forming Fungi Provides Insights into the Origins of Lignocellulose Decay Capabilities.</title>
        <authorList>
            <person name="Nagy L.G."/>
            <person name="Riley R."/>
            <person name="Tritt A."/>
            <person name="Adam C."/>
            <person name="Daum C."/>
            <person name="Floudas D."/>
            <person name="Sun H."/>
            <person name="Yadav J.S."/>
            <person name="Pangilinan J."/>
            <person name="Larsson K.H."/>
            <person name="Matsuura K."/>
            <person name="Barry K."/>
            <person name="Labutti K."/>
            <person name="Kuo R."/>
            <person name="Ohm R.A."/>
            <person name="Bhattacharya S.S."/>
            <person name="Shirouzu T."/>
            <person name="Yoshinaga Y."/>
            <person name="Martin F.M."/>
            <person name="Grigoriev I.V."/>
            <person name="Hibbett D.S."/>
        </authorList>
    </citation>
    <scope>NUCLEOTIDE SEQUENCE [LARGE SCALE GENOMIC DNA]</scope>
    <source>
        <strain evidence="6 7">93-53</strain>
    </source>
</reference>
<dbReference type="AlphaFoldDB" id="A0A165G8L6"/>
<organism evidence="6 7">
    <name type="scientific">Laetiporus sulphureus 93-53</name>
    <dbReference type="NCBI Taxonomy" id="1314785"/>
    <lineage>
        <taxon>Eukaryota</taxon>
        <taxon>Fungi</taxon>
        <taxon>Dikarya</taxon>
        <taxon>Basidiomycota</taxon>
        <taxon>Agaricomycotina</taxon>
        <taxon>Agaricomycetes</taxon>
        <taxon>Polyporales</taxon>
        <taxon>Laetiporus</taxon>
    </lineage>
</organism>
<evidence type="ECO:0000256" key="2">
    <source>
        <dbReference type="ARBA" id="ARBA00023015"/>
    </source>
</evidence>
<evidence type="ECO:0000256" key="1">
    <source>
        <dbReference type="ARBA" id="ARBA00004123"/>
    </source>
</evidence>